<feature type="compositionally biased region" description="Acidic residues" evidence="1">
    <location>
        <begin position="1"/>
        <end position="14"/>
    </location>
</feature>
<protein>
    <recommendedName>
        <fullName evidence="4">HTH DNA binding domain-containing protein</fullName>
    </recommendedName>
</protein>
<evidence type="ECO:0000256" key="1">
    <source>
        <dbReference type="SAM" id="MobiDB-lite"/>
    </source>
</evidence>
<reference evidence="2 3" key="1">
    <citation type="submission" date="2016-10" db="EMBL/GenBank/DDBJ databases">
        <authorList>
            <person name="de Groot N.N."/>
        </authorList>
    </citation>
    <scope>NUCLEOTIDE SEQUENCE [LARGE SCALE GENOMIC DNA]</scope>
    <source>
        <strain evidence="2 3">DSM 8512</strain>
    </source>
</reference>
<sequence length="337" mass="36893">MTDDDDLFPDDFDELPPLPRAGADRRHLIEPADWLRFEAALARALADAAMSVGRLDQMLAAMDRDARAGATRRLALIEIESMLWAQSTPLRREEIGRDLMEARADSDLDAMGLARWALRRLEGQGSLTDLRSFLALRRVDVAGLDDPVAPRPAGDDFDAAATSFHEVMSRLQPLHPLSRAPAARIGWRLAEVSPPEDLVEAACWNGRAMASGCEALAFVPLGRHGRAVWNDGAEQPERLARHLAAVTAGTEEARLTLRRIADWAEDARRRTATIKGDNPARIIAALAAHPLMSTAMVETAAGTSRATAERLLARMYAQGVVREVTGTKRFRLWTAAA</sequence>
<evidence type="ECO:0000313" key="3">
    <source>
        <dbReference type="Proteomes" id="UP000199054"/>
    </source>
</evidence>
<organism evidence="2 3">
    <name type="scientific">Paracoccus alcaliphilus</name>
    <dbReference type="NCBI Taxonomy" id="34002"/>
    <lineage>
        <taxon>Bacteria</taxon>
        <taxon>Pseudomonadati</taxon>
        <taxon>Pseudomonadota</taxon>
        <taxon>Alphaproteobacteria</taxon>
        <taxon>Rhodobacterales</taxon>
        <taxon>Paracoccaceae</taxon>
        <taxon>Paracoccus</taxon>
    </lineage>
</organism>
<keyword evidence="3" id="KW-1185">Reference proteome</keyword>
<gene>
    <name evidence="2" type="ORF">SAMN04489859_101938</name>
</gene>
<feature type="region of interest" description="Disordered" evidence="1">
    <location>
        <begin position="1"/>
        <end position="20"/>
    </location>
</feature>
<dbReference type="STRING" id="34002.SAMN04489859_101938"/>
<accession>A0A1H8JXR0</accession>
<dbReference type="EMBL" id="FODE01000019">
    <property type="protein sequence ID" value="SEN85295.1"/>
    <property type="molecule type" value="Genomic_DNA"/>
</dbReference>
<evidence type="ECO:0000313" key="2">
    <source>
        <dbReference type="EMBL" id="SEN85295.1"/>
    </source>
</evidence>
<proteinExistence type="predicted"/>
<evidence type="ECO:0008006" key="4">
    <source>
        <dbReference type="Google" id="ProtNLM"/>
    </source>
</evidence>
<dbReference type="AlphaFoldDB" id="A0A1H8JXR0"/>
<dbReference type="OrthoDB" id="8455637at2"/>
<dbReference type="RefSeq" id="WP_090613301.1">
    <property type="nucleotide sequence ID" value="NZ_CP067126.1"/>
</dbReference>
<dbReference type="Proteomes" id="UP000199054">
    <property type="component" value="Unassembled WGS sequence"/>
</dbReference>
<name>A0A1H8JXR0_9RHOB</name>